<dbReference type="Gene3D" id="2.70.70.10">
    <property type="entry name" value="Glucose Permease (Domain IIA)"/>
    <property type="match status" value="1"/>
</dbReference>
<dbReference type="InterPro" id="IPR016047">
    <property type="entry name" value="M23ase_b-sheet_dom"/>
</dbReference>
<feature type="compositionally biased region" description="Low complexity" evidence="1">
    <location>
        <begin position="91"/>
        <end position="112"/>
    </location>
</feature>
<feature type="compositionally biased region" description="Low complexity" evidence="1">
    <location>
        <begin position="122"/>
        <end position="134"/>
    </location>
</feature>
<evidence type="ECO:0000256" key="1">
    <source>
        <dbReference type="SAM" id="MobiDB-lite"/>
    </source>
</evidence>
<dbReference type="SUPFAM" id="SSF51261">
    <property type="entry name" value="Duplicated hybrid motif"/>
    <property type="match status" value="1"/>
</dbReference>
<organism evidence="3 4">
    <name type="scientific">Faecalibacterium prausnitzii</name>
    <dbReference type="NCBI Taxonomy" id="853"/>
    <lineage>
        <taxon>Bacteria</taxon>
        <taxon>Bacillati</taxon>
        <taxon>Bacillota</taxon>
        <taxon>Clostridia</taxon>
        <taxon>Eubacteriales</taxon>
        <taxon>Oscillospiraceae</taxon>
        <taxon>Faecalibacterium</taxon>
    </lineage>
</organism>
<dbReference type="InterPro" id="IPR011055">
    <property type="entry name" value="Dup_hybrid_motif"/>
</dbReference>
<dbReference type="AlphaFoldDB" id="A0A291T9I5"/>
<gene>
    <name evidence="3" type="ORF">CRH10_05190</name>
</gene>
<dbReference type="Pfam" id="PF01551">
    <property type="entry name" value="Peptidase_M23"/>
    <property type="match status" value="1"/>
</dbReference>
<evidence type="ECO:0000259" key="2">
    <source>
        <dbReference type="Pfam" id="PF01551"/>
    </source>
</evidence>
<dbReference type="PANTHER" id="PTHR21666:SF270">
    <property type="entry name" value="MUREIN HYDROLASE ACTIVATOR ENVC"/>
    <property type="match status" value="1"/>
</dbReference>
<reference evidence="3 4" key="1">
    <citation type="submission" date="2017-10" db="EMBL/GenBank/DDBJ databases">
        <title>Complete Genome Sequence of Faecalibacterium prausnitzii isolated from the gut of healthy adult Indian.</title>
        <authorList>
            <person name="Bag S."/>
            <person name="Ghosh T.S."/>
            <person name="Das B."/>
        </authorList>
    </citation>
    <scope>NUCLEOTIDE SEQUENCE [LARGE SCALE GENOMIC DNA]</scope>
    <source>
        <strain evidence="3 4">Indica</strain>
    </source>
</reference>
<accession>A0A291T9I5</accession>
<protein>
    <submittedName>
        <fullName evidence="3">Peptidase</fullName>
    </submittedName>
</protein>
<proteinExistence type="predicted"/>
<dbReference type="InterPro" id="IPR050570">
    <property type="entry name" value="Cell_wall_metabolism_enzyme"/>
</dbReference>
<dbReference type="RefSeq" id="WP_098923269.1">
    <property type="nucleotide sequence ID" value="NZ_CP023819.1"/>
</dbReference>
<dbReference type="CDD" id="cd12797">
    <property type="entry name" value="M23_peptidase"/>
    <property type="match status" value="1"/>
</dbReference>
<dbReference type="EMBL" id="CP023819">
    <property type="protein sequence ID" value="ATL89730.1"/>
    <property type="molecule type" value="Genomic_DNA"/>
</dbReference>
<dbReference type="Proteomes" id="UP000223709">
    <property type="component" value="Chromosome"/>
</dbReference>
<evidence type="ECO:0000313" key="4">
    <source>
        <dbReference type="Proteomes" id="UP000223709"/>
    </source>
</evidence>
<feature type="region of interest" description="Disordered" evidence="1">
    <location>
        <begin position="42"/>
        <end position="141"/>
    </location>
</feature>
<sequence>MEQIRKFLRDKGFALALLACLVAAAAAGVWAVRTVRDELDKNLSGLKTPDSTSTAPGIDEGLSTTTPQEDETTWEWPTEPAANSVSNVPKAASSASRSASSASSAPQAGSGSVREPSALQGASSPASSSAAPASTQPVSGRVLNGYSGDELVYNKTLGDWRTHNGIDYACAKDAAVQSPTAGMVVLAGSDGSWGPTVAIKDSAGRVWRLCGVASPAVKEGETVSAGQTLGKVGSVSCECAEESHIHLEVKQDDSYLDPAKLMQ</sequence>
<evidence type="ECO:0000313" key="3">
    <source>
        <dbReference type="EMBL" id="ATL89730.1"/>
    </source>
</evidence>
<dbReference type="GO" id="GO:0004222">
    <property type="term" value="F:metalloendopeptidase activity"/>
    <property type="evidence" value="ECO:0007669"/>
    <property type="project" value="TreeGrafter"/>
</dbReference>
<feature type="domain" description="M23ase beta-sheet core" evidence="2">
    <location>
        <begin position="162"/>
        <end position="258"/>
    </location>
</feature>
<name>A0A291T9I5_9FIRM</name>
<dbReference type="PANTHER" id="PTHR21666">
    <property type="entry name" value="PEPTIDASE-RELATED"/>
    <property type="match status" value="1"/>
</dbReference>